<dbReference type="PANTHER" id="PTHR44757">
    <property type="entry name" value="DIGUANYLATE CYCLASE DGCP"/>
    <property type="match status" value="1"/>
</dbReference>
<dbReference type="InterPro" id="IPR000014">
    <property type="entry name" value="PAS"/>
</dbReference>
<dbReference type="InterPro" id="IPR052155">
    <property type="entry name" value="Biofilm_reg_signaling"/>
</dbReference>
<evidence type="ECO:0000313" key="6">
    <source>
        <dbReference type="Proteomes" id="UP001595696"/>
    </source>
</evidence>
<keyword evidence="6" id="KW-1185">Reference proteome</keyword>
<dbReference type="EC" id="2.7.7.65" evidence="5"/>
<dbReference type="NCBIfam" id="TIGR00254">
    <property type="entry name" value="GGDEF"/>
    <property type="match status" value="1"/>
</dbReference>
<dbReference type="PROSITE" id="PS50112">
    <property type="entry name" value="PAS"/>
    <property type="match status" value="1"/>
</dbReference>
<dbReference type="RefSeq" id="WP_378610591.1">
    <property type="nucleotide sequence ID" value="NZ_JBHSAX010000003.1"/>
</dbReference>
<keyword evidence="5" id="KW-0548">Nucleotidyltransferase</keyword>
<dbReference type="Pfam" id="PF00990">
    <property type="entry name" value="GGDEF"/>
    <property type="match status" value="1"/>
</dbReference>
<comment type="caution">
    <text evidence="5">The sequence shown here is derived from an EMBL/GenBank/DDBJ whole genome shotgun (WGS) entry which is preliminary data.</text>
</comment>
<accession>A0ABV8DM93</accession>
<feature type="compositionally biased region" description="Polar residues" evidence="1">
    <location>
        <begin position="421"/>
        <end position="430"/>
    </location>
</feature>
<organism evidence="5 6">
    <name type="scientific">Nocardia jiangsuensis</name>
    <dbReference type="NCBI Taxonomy" id="1691563"/>
    <lineage>
        <taxon>Bacteria</taxon>
        <taxon>Bacillati</taxon>
        <taxon>Actinomycetota</taxon>
        <taxon>Actinomycetes</taxon>
        <taxon>Mycobacteriales</taxon>
        <taxon>Nocardiaceae</taxon>
        <taxon>Nocardia</taxon>
    </lineage>
</organism>
<evidence type="ECO:0000259" key="2">
    <source>
        <dbReference type="PROSITE" id="PS50112"/>
    </source>
</evidence>
<dbReference type="InterPro" id="IPR029787">
    <property type="entry name" value="Nucleotide_cyclase"/>
</dbReference>
<feature type="domain" description="PAC" evidence="3">
    <location>
        <begin position="171"/>
        <end position="224"/>
    </location>
</feature>
<evidence type="ECO:0000313" key="5">
    <source>
        <dbReference type="EMBL" id="MFC3960820.1"/>
    </source>
</evidence>
<dbReference type="CDD" id="cd00130">
    <property type="entry name" value="PAS"/>
    <property type="match status" value="1"/>
</dbReference>
<keyword evidence="5" id="KW-0808">Transferase</keyword>
<dbReference type="SMART" id="SM00091">
    <property type="entry name" value="PAS"/>
    <property type="match status" value="1"/>
</dbReference>
<feature type="domain" description="GGDEF" evidence="4">
    <location>
        <begin position="255"/>
        <end position="391"/>
    </location>
</feature>
<sequence>MSTTGVALPEVVFEALTGHAIRDLTAEPFAPAAGAGLGAALVDAGLTDPAAPIASAPVLLAIAGSVGRAEVAAGYLVALGQGHQARRTESVLPDERARRLRILFDNSAAAIAIGDTEGRILEANRSLADMIGIAPDALDGISVYDFAHPDDHEHIRTLLYEQLIPAGKGTVSLKQRLVRADGSIGWMNIGITFAKGTAEGDPDYLVAVGADVTDQYRHQAELHHQARHDPLTGLPNRRHLMETVNRYSATADEGALAGLCFLDLNRFKEINDRFGHTVGDRVLSAVAARLHADTREHDDHLIARIGGDEFVALIAPPTTAERVAAISRRLAAVFREPVLADGHRLPVTASIGTITTRIARNGAESLLAAADAGLYYAKRNRSAEPVPAPDPNALDQRHIGTGAVTRFQRIQESHPVEKTPGSPTDSSVRPMNTVARMSASWGGSARNSPSP</sequence>
<dbReference type="InterPro" id="IPR013656">
    <property type="entry name" value="PAS_4"/>
</dbReference>
<evidence type="ECO:0000259" key="3">
    <source>
        <dbReference type="PROSITE" id="PS50113"/>
    </source>
</evidence>
<feature type="domain" description="PAS" evidence="2">
    <location>
        <begin position="96"/>
        <end position="167"/>
    </location>
</feature>
<dbReference type="PROSITE" id="PS50887">
    <property type="entry name" value="GGDEF"/>
    <property type="match status" value="1"/>
</dbReference>
<dbReference type="Gene3D" id="3.30.450.20">
    <property type="entry name" value="PAS domain"/>
    <property type="match status" value="1"/>
</dbReference>
<evidence type="ECO:0000256" key="1">
    <source>
        <dbReference type="SAM" id="MobiDB-lite"/>
    </source>
</evidence>
<reference evidence="6" key="1">
    <citation type="journal article" date="2019" name="Int. J. Syst. Evol. Microbiol.">
        <title>The Global Catalogue of Microorganisms (GCM) 10K type strain sequencing project: providing services to taxonomists for standard genome sequencing and annotation.</title>
        <authorList>
            <consortium name="The Broad Institute Genomics Platform"/>
            <consortium name="The Broad Institute Genome Sequencing Center for Infectious Disease"/>
            <person name="Wu L."/>
            <person name="Ma J."/>
        </authorList>
    </citation>
    <scope>NUCLEOTIDE SEQUENCE [LARGE SCALE GENOMIC DNA]</scope>
    <source>
        <strain evidence="6">CGMCC 4.7330</strain>
    </source>
</reference>
<dbReference type="SMART" id="SM00267">
    <property type="entry name" value="GGDEF"/>
    <property type="match status" value="1"/>
</dbReference>
<dbReference type="SUPFAM" id="SSF55073">
    <property type="entry name" value="Nucleotide cyclase"/>
    <property type="match status" value="1"/>
</dbReference>
<dbReference type="SUPFAM" id="SSF55785">
    <property type="entry name" value="PYP-like sensor domain (PAS domain)"/>
    <property type="match status" value="1"/>
</dbReference>
<dbReference type="EMBL" id="JBHSAX010000003">
    <property type="protein sequence ID" value="MFC3960820.1"/>
    <property type="molecule type" value="Genomic_DNA"/>
</dbReference>
<evidence type="ECO:0000259" key="4">
    <source>
        <dbReference type="PROSITE" id="PS50887"/>
    </source>
</evidence>
<dbReference type="PROSITE" id="PS50113">
    <property type="entry name" value="PAC"/>
    <property type="match status" value="1"/>
</dbReference>
<dbReference type="InterPro" id="IPR000700">
    <property type="entry name" value="PAS-assoc_C"/>
</dbReference>
<dbReference type="InterPro" id="IPR043128">
    <property type="entry name" value="Rev_trsase/Diguanyl_cyclase"/>
</dbReference>
<dbReference type="Proteomes" id="UP001595696">
    <property type="component" value="Unassembled WGS sequence"/>
</dbReference>
<feature type="region of interest" description="Disordered" evidence="1">
    <location>
        <begin position="408"/>
        <end position="451"/>
    </location>
</feature>
<dbReference type="Gene3D" id="3.30.70.270">
    <property type="match status" value="1"/>
</dbReference>
<proteinExistence type="predicted"/>
<gene>
    <name evidence="5" type="ORF">ACFO0B_02320</name>
</gene>
<dbReference type="NCBIfam" id="TIGR00229">
    <property type="entry name" value="sensory_box"/>
    <property type="match status" value="1"/>
</dbReference>
<dbReference type="Pfam" id="PF08448">
    <property type="entry name" value="PAS_4"/>
    <property type="match status" value="1"/>
</dbReference>
<dbReference type="PANTHER" id="PTHR44757:SF2">
    <property type="entry name" value="BIOFILM ARCHITECTURE MAINTENANCE PROTEIN MBAA"/>
    <property type="match status" value="1"/>
</dbReference>
<dbReference type="GO" id="GO:0052621">
    <property type="term" value="F:diguanylate cyclase activity"/>
    <property type="evidence" value="ECO:0007669"/>
    <property type="project" value="UniProtKB-EC"/>
</dbReference>
<name>A0ABV8DM93_9NOCA</name>
<protein>
    <submittedName>
        <fullName evidence="5">Diguanylate cyclase domain-containing protein</fullName>
        <ecNumber evidence="5">2.7.7.65</ecNumber>
    </submittedName>
</protein>
<dbReference type="CDD" id="cd01949">
    <property type="entry name" value="GGDEF"/>
    <property type="match status" value="1"/>
</dbReference>
<dbReference type="InterPro" id="IPR000160">
    <property type="entry name" value="GGDEF_dom"/>
</dbReference>
<dbReference type="InterPro" id="IPR035965">
    <property type="entry name" value="PAS-like_dom_sf"/>
</dbReference>